<protein>
    <submittedName>
        <fullName evidence="1">Uncharacterized protein</fullName>
    </submittedName>
</protein>
<accession>A0A0E9XT90</accession>
<reference evidence="1" key="2">
    <citation type="journal article" date="2015" name="Fish Shellfish Immunol.">
        <title>Early steps in the European eel (Anguilla anguilla)-Vibrio vulnificus interaction in the gills: Role of the RtxA13 toxin.</title>
        <authorList>
            <person name="Callol A."/>
            <person name="Pajuelo D."/>
            <person name="Ebbesson L."/>
            <person name="Teles M."/>
            <person name="MacKenzie S."/>
            <person name="Amaro C."/>
        </authorList>
    </citation>
    <scope>NUCLEOTIDE SEQUENCE</scope>
</reference>
<evidence type="ECO:0000313" key="1">
    <source>
        <dbReference type="EMBL" id="JAI04884.1"/>
    </source>
</evidence>
<dbReference type="EMBL" id="GBXM01003694">
    <property type="protein sequence ID" value="JAI04884.1"/>
    <property type="molecule type" value="Transcribed_RNA"/>
</dbReference>
<sequence>MKRCFQKHVFMSEKYILISPGTYQLFFNNKKEKKQKQIEAYDGWASSARGKNKNVSNDTRVTVWPNSVQFNTALFCVWGCTSSFA</sequence>
<organism evidence="1">
    <name type="scientific">Anguilla anguilla</name>
    <name type="common">European freshwater eel</name>
    <name type="synonym">Muraena anguilla</name>
    <dbReference type="NCBI Taxonomy" id="7936"/>
    <lineage>
        <taxon>Eukaryota</taxon>
        <taxon>Metazoa</taxon>
        <taxon>Chordata</taxon>
        <taxon>Craniata</taxon>
        <taxon>Vertebrata</taxon>
        <taxon>Euteleostomi</taxon>
        <taxon>Actinopterygii</taxon>
        <taxon>Neopterygii</taxon>
        <taxon>Teleostei</taxon>
        <taxon>Anguilliformes</taxon>
        <taxon>Anguillidae</taxon>
        <taxon>Anguilla</taxon>
    </lineage>
</organism>
<proteinExistence type="predicted"/>
<name>A0A0E9XT90_ANGAN</name>
<dbReference type="AlphaFoldDB" id="A0A0E9XT90"/>
<reference evidence="1" key="1">
    <citation type="submission" date="2014-11" db="EMBL/GenBank/DDBJ databases">
        <authorList>
            <person name="Amaro Gonzalez C."/>
        </authorList>
    </citation>
    <scope>NUCLEOTIDE SEQUENCE</scope>
</reference>